<dbReference type="AlphaFoldDB" id="A0A7C9HKG0"/>
<keyword evidence="1" id="KW-0472">Membrane</keyword>
<protein>
    <submittedName>
        <fullName evidence="2">Uncharacterized protein</fullName>
    </submittedName>
</protein>
<reference evidence="2 3" key="1">
    <citation type="submission" date="2019-12" db="EMBL/GenBank/DDBJ databases">
        <authorList>
            <person name="Xu J."/>
        </authorList>
    </citation>
    <scope>NUCLEOTIDE SEQUENCE [LARGE SCALE GENOMIC DNA]</scope>
    <source>
        <strain evidence="2 3">HX-5-24</strain>
    </source>
</reference>
<feature type="transmembrane region" description="Helical" evidence="1">
    <location>
        <begin position="122"/>
        <end position="145"/>
    </location>
</feature>
<keyword evidence="3" id="KW-1185">Reference proteome</keyword>
<evidence type="ECO:0000256" key="1">
    <source>
        <dbReference type="SAM" id="Phobius"/>
    </source>
</evidence>
<feature type="transmembrane region" description="Helical" evidence="1">
    <location>
        <begin position="91"/>
        <end position="110"/>
    </location>
</feature>
<evidence type="ECO:0000313" key="3">
    <source>
        <dbReference type="Proteomes" id="UP000479692"/>
    </source>
</evidence>
<organism evidence="2 3">
    <name type="scientific">Noviluteimonas gilva</name>
    <dbReference type="NCBI Taxonomy" id="2682097"/>
    <lineage>
        <taxon>Bacteria</taxon>
        <taxon>Pseudomonadati</taxon>
        <taxon>Pseudomonadota</taxon>
        <taxon>Gammaproteobacteria</taxon>
        <taxon>Lysobacterales</taxon>
        <taxon>Lysobacteraceae</taxon>
        <taxon>Noviluteimonas</taxon>
    </lineage>
</organism>
<comment type="caution">
    <text evidence="2">The sequence shown here is derived from an EMBL/GenBank/DDBJ whole genome shotgun (WGS) entry which is preliminary data.</text>
</comment>
<accession>A0A7C9HKG0</accession>
<keyword evidence="1" id="KW-1133">Transmembrane helix</keyword>
<dbReference type="Proteomes" id="UP000479692">
    <property type="component" value="Unassembled WGS sequence"/>
</dbReference>
<evidence type="ECO:0000313" key="2">
    <source>
        <dbReference type="EMBL" id="MUV12892.1"/>
    </source>
</evidence>
<keyword evidence="1" id="KW-0812">Transmembrane</keyword>
<sequence>MNTNHNDPSRNAIDEREWQAQERALRDARDGVPSTDPLALRYRKVTDALRAPLPDLLPADFASQVAQRAEANARAPEIVQSARSGVLEGKLLRAAIGIFGLGSAVVVGVYGPEWIAPMAAFLHLDSAVAVNWALALGACVGATWLTDQLRRHREQAVHAA</sequence>
<name>A0A7C9HKG0_9GAMM</name>
<dbReference type="RefSeq" id="WP_156639710.1">
    <property type="nucleotide sequence ID" value="NZ_WOXT01000001.1"/>
</dbReference>
<dbReference type="EMBL" id="WOXT01000001">
    <property type="protein sequence ID" value="MUV12892.1"/>
    <property type="molecule type" value="Genomic_DNA"/>
</dbReference>
<gene>
    <name evidence="2" type="ORF">GN331_01570</name>
</gene>
<proteinExistence type="predicted"/>